<comment type="caution">
    <text evidence="7">The sequence shown here is derived from an EMBL/GenBank/DDBJ whole genome shotgun (WGS) entry which is preliminary data.</text>
</comment>
<dbReference type="InterPro" id="IPR014746">
    <property type="entry name" value="Gln_synth/guanido_kin_cat_dom"/>
</dbReference>
<dbReference type="PANTHER" id="PTHR43785">
    <property type="entry name" value="GAMMA-GLUTAMYLPUTRESCINE SYNTHETASE"/>
    <property type="match status" value="1"/>
</dbReference>
<sequence length="448" mass="49818">MRSFREWIAANGISEVECLVPDMNGVIRGKVWPAQKFLQSVHNGSLRMPSSIFNVTVTGEYADEPSEAASYSDPDVSLHPDPASLCVAPGFKTPTAFVFADAHHKNGDPYEIAPRHVLKKVLAYYEAMSWEVVVAPELEFYLTKVNTDPDLPLEPPAGRSGRAETAPQPYGLEAVTEYEDLIEDIYEQAEAASLHLDTMIHEAGTAQLEINFNHGEPIHLCDQVLVFKRIVRQVALKHGVYATFMAKPMEHQPGSAMHLHISARDRLTGQNLFGEGPDGLSETFRHFVGGLQRYLPECAPLFAPNINSFRRMRPGHAAPINLQWGYDNRSCGLRVPITDLPNTRIENRTPGADANPYLALAASLVCGYIGVRDRIAPAPMVEGNAYLHLRTLPRNLDEALDRFTECPEVIELLGESFVRAFLLIKADELNAYQGVISSWERDHLLLKV</sequence>
<feature type="domain" description="GS catalytic" evidence="6">
    <location>
        <begin position="114"/>
        <end position="448"/>
    </location>
</feature>
<evidence type="ECO:0000256" key="1">
    <source>
        <dbReference type="ARBA" id="ARBA00001946"/>
    </source>
</evidence>
<protein>
    <submittedName>
        <fullName evidence="7">Gamma-glutamylputrescine synthetase PuuA</fullName>
        <ecNumber evidence="7">6.3.1.11</ecNumber>
    </submittedName>
</protein>
<dbReference type="GO" id="GO:0006542">
    <property type="term" value="P:glutamine biosynthetic process"/>
    <property type="evidence" value="ECO:0007669"/>
    <property type="project" value="InterPro"/>
</dbReference>
<keyword evidence="3" id="KW-0460">Magnesium</keyword>
<dbReference type="InterPro" id="IPR027303">
    <property type="entry name" value="Gln_synth_gly_rich_site"/>
</dbReference>
<evidence type="ECO:0000313" key="8">
    <source>
        <dbReference type="Proteomes" id="UP000179467"/>
    </source>
</evidence>
<name>A0A1S1H7N7_9SPHN</name>
<dbReference type="Proteomes" id="UP000179467">
    <property type="component" value="Unassembled WGS sequence"/>
</dbReference>
<dbReference type="EC" id="6.3.1.11" evidence="7"/>
<dbReference type="PROSITE" id="PS51987">
    <property type="entry name" value="GS_CATALYTIC"/>
    <property type="match status" value="1"/>
</dbReference>
<evidence type="ECO:0000256" key="4">
    <source>
        <dbReference type="PROSITE-ProRule" id="PRU01331"/>
    </source>
</evidence>
<evidence type="ECO:0000256" key="3">
    <source>
        <dbReference type="ARBA" id="ARBA00022842"/>
    </source>
</evidence>
<proteinExistence type="inferred from homology"/>
<dbReference type="Pfam" id="PF00120">
    <property type="entry name" value="Gln-synt_C"/>
    <property type="match status" value="1"/>
</dbReference>
<dbReference type="RefSeq" id="WP_015458789.1">
    <property type="nucleotide sequence ID" value="NZ_MIPT01000001.1"/>
</dbReference>
<dbReference type="GO" id="GO:0004356">
    <property type="term" value="F:glutamine synthetase activity"/>
    <property type="evidence" value="ECO:0007669"/>
    <property type="project" value="InterPro"/>
</dbReference>
<keyword evidence="2 7" id="KW-0436">Ligase</keyword>
<dbReference type="InterPro" id="IPR008146">
    <property type="entry name" value="Gln_synth_cat_dom"/>
</dbReference>
<keyword evidence="8" id="KW-1185">Reference proteome</keyword>
<dbReference type="AlphaFoldDB" id="A0A1S1H7N7"/>
<reference evidence="7 8" key="1">
    <citation type="submission" date="2016-09" db="EMBL/GenBank/DDBJ databases">
        <title>Metabolic pathway, cell adaptation mechanisms and a novel monoxygenase revealed through proteogenomic-transcription analysis of a Sphingomonas haloaromaticamans strain degrading the fungicide ortho-phenylphenol.</title>
        <authorList>
            <person name="Perruchon C."/>
            <person name="Papadopoulou E.S."/>
            <person name="Rousidou C."/>
            <person name="Vasileiadis S."/>
            <person name="Tanou G."/>
            <person name="Amoutzias G."/>
            <person name="Molassiotis A."/>
            <person name="Karpouzas D.G."/>
        </authorList>
    </citation>
    <scope>NUCLEOTIDE SEQUENCE [LARGE SCALE GENOMIC DNA]</scope>
    <source>
        <strain evidence="7 8">P3</strain>
    </source>
</reference>
<dbReference type="SUPFAM" id="SSF55931">
    <property type="entry name" value="Glutamine synthetase/guanido kinase"/>
    <property type="match status" value="1"/>
</dbReference>
<dbReference type="GO" id="GO:0006598">
    <property type="term" value="P:polyamine catabolic process"/>
    <property type="evidence" value="ECO:0007669"/>
    <property type="project" value="TreeGrafter"/>
</dbReference>
<dbReference type="InterPro" id="IPR036651">
    <property type="entry name" value="Gln_synt_N_sf"/>
</dbReference>
<dbReference type="Gene3D" id="3.30.590.10">
    <property type="entry name" value="Glutamine synthetase/guanido kinase, catalytic domain"/>
    <property type="match status" value="1"/>
</dbReference>
<comment type="cofactor">
    <cofactor evidence="1">
        <name>Mg(2+)</name>
        <dbReference type="ChEBI" id="CHEBI:18420"/>
    </cofactor>
</comment>
<gene>
    <name evidence="7" type="primary">puuA_2</name>
    <name evidence="7" type="ORF">BHE75_00076</name>
</gene>
<dbReference type="PROSITE" id="PS00181">
    <property type="entry name" value="GLNA_ATP"/>
    <property type="match status" value="1"/>
</dbReference>
<organism evidence="7 8">
    <name type="scientific">Edaphosphingomonas haloaromaticamans</name>
    <dbReference type="NCBI Taxonomy" id="653954"/>
    <lineage>
        <taxon>Bacteria</taxon>
        <taxon>Pseudomonadati</taxon>
        <taxon>Pseudomonadota</taxon>
        <taxon>Alphaproteobacteria</taxon>
        <taxon>Sphingomonadales</taxon>
        <taxon>Rhizorhabdaceae</taxon>
        <taxon>Edaphosphingomonas</taxon>
    </lineage>
</organism>
<dbReference type="OrthoDB" id="9807095at2"/>
<dbReference type="GO" id="GO:0034024">
    <property type="term" value="F:glutamate-putrescine ligase activity"/>
    <property type="evidence" value="ECO:0007669"/>
    <property type="project" value="UniProtKB-EC"/>
</dbReference>
<accession>A0A1S1H7N7</accession>
<dbReference type="EMBL" id="MIPT01000001">
    <property type="protein sequence ID" value="OHT18107.1"/>
    <property type="molecule type" value="Genomic_DNA"/>
</dbReference>
<evidence type="ECO:0000259" key="6">
    <source>
        <dbReference type="PROSITE" id="PS51987"/>
    </source>
</evidence>
<dbReference type="Gene3D" id="3.10.20.70">
    <property type="entry name" value="Glutamine synthetase, N-terminal domain"/>
    <property type="match status" value="1"/>
</dbReference>
<evidence type="ECO:0000256" key="2">
    <source>
        <dbReference type="ARBA" id="ARBA00022598"/>
    </source>
</evidence>
<evidence type="ECO:0000313" key="7">
    <source>
        <dbReference type="EMBL" id="OHT18107.1"/>
    </source>
</evidence>
<dbReference type="SUPFAM" id="SSF54368">
    <property type="entry name" value="Glutamine synthetase, N-terminal domain"/>
    <property type="match status" value="1"/>
</dbReference>
<dbReference type="SMART" id="SM01230">
    <property type="entry name" value="Gln-synt_C"/>
    <property type="match status" value="1"/>
</dbReference>
<evidence type="ECO:0000256" key="5">
    <source>
        <dbReference type="RuleBase" id="RU000384"/>
    </source>
</evidence>
<comment type="similarity">
    <text evidence="4 5">Belongs to the glutamine synthetase family.</text>
</comment>
<dbReference type="PANTHER" id="PTHR43785:SF3">
    <property type="entry name" value="GS CATALYTIC DOMAIN-CONTAINING PROTEIN"/>
    <property type="match status" value="1"/>
</dbReference>